<dbReference type="CDD" id="cd03811">
    <property type="entry name" value="GT4_GT28_WabH-like"/>
    <property type="match status" value="1"/>
</dbReference>
<dbReference type="PANTHER" id="PTHR12526:SF638">
    <property type="entry name" value="SPORE COAT PROTEIN SA"/>
    <property type="match status" value="1"/>
</dbReference>
<sequence length="367" mass="42742">MGKIKVAHIICDLLPGGGQKSTTDLIKSTEGKVENYLVLLENKRSYEVEGIKTFFICEDKKIYKKLDILGDYLLSLKLRKLLQELEIDIVVSHMEVTAKVLRFINIPKIYYMRVDITQELKVLEKNSFTRYKKREYLYKKIFDGQNLITISQDTEKNLLHFLSPKKIQTIYNPFDLENIPQLANEAANVPEEDYLIQIGSDIKRKRQDILLEAFSKIKDRNIKLLLLGTEENEEILNLIEKFNIQRNRIIFHPFTTNPYPFIKNAKILIMSSQREGLPRVIVESLALETPVVSTDCDTGPREILIGELKPYLAKVNDPDDLAEKIDLALERYPEITDRYIEKFDKREISENFLLYVKSIIANQPEQQ</sequence>
<dbReference type="InterPro" id="IPR001296">
    <property type="entry name" value="Glyco_trans_1"/>
</dbReference>
<protein>
    <submittedName>
        <fullName evidence="3">Glycosyltransferase</fullName>
    </submittedName>
</protein>
<dbReference type="KEGG" id="sinu:IMZ28_02340"/>
<feature type="domain" description="Glycosyl transferase family 1" evidence="1">
    <location>
        <begin position="187"/>
        <end position="341"/>
    </location>
</feature>
<proteinExistence type="predicted"/>
<dbReference type="GO" id="GO:0016757">
    <property type="term" value="F:glycosyltransferase activity"/>
    <property type="evidence" value="ECO:0007669"/>
    <property type="project" value="InterPro"/>
</dbReference>
<gene>
    <name evidence="3" type="ORF">IMZ28_02340</name>
</gene>
<dbReference type="RefSeq" id="WP_197549060.1">
    <property type="nucleotide sequence ID" value="NZ_CP063164.1"/>
</dbReference>
<accession>A0A7M1S4J0</accession>
<dbReference type="Proteomes" id="UP000595074">
    <property type="component" value="Chromosome"/>
</dbReference>
<evidence type="ECO:0000313" key="3">
    <source>
        <dbReference type="EMBL" id="QOR62335.1"/>
    </source>
</evidence>
<evidence type="ECO:0000259" key="2">
    <source>
        <dbReference type="Pfam" id="PF13439"/>
    </source>
</evidence>
<name>A0A7M1S4J0_9BACT</name>
<dbReference type="Pfam" id="PF13439">
    <property type="entry name" value="Glyco_transf_4"/>
    <property type="match status" value="1"/>
</dbReference>
<keyword evidence="4" id="KW-1185">Reference proteome</keyword>
<dbReference type="Pfam" id="PF00534">
    <property type="entry name" value="Glycos_transf_1"/>
    <property type="match status" value="1"/>
</dbReference>
<dbReference type="Gene3D" id="3.40.50.2000">
    <property type="entry name" value="Glycogen Phosphorylase B"/>
    <property type="match status" value="2"/>
</dbReference>
<dbReference type="SUPFAM" id="SSF53756">
    <property type="entry name" value="UDP-Glycosyltransferase/glycogen phosphorylase"/>
    <property type="match status" value="1"/>
</dbReference>
<dbReference type="InterPro" id="IPR028098">
    <property type="entry name" value="Glyco_trans_4-like_N"/>
</dbReference>
<reference evidence="3 4" key="1">
    <citation type="submission" date="2020-10" db="EMBL/GenBank/DDBJ databases">
        <title>The genome of sulfurovum sp.</title>
        <authorList>
            <person name="Xie S."/>
            <person name="Shao Z."/>
            <person name="Jiang L."/>
        </authorList>
    </citation>
    <scope>NUCLEOTIDE SEQUENCE [LARGE SCALE GENOMIC DNA]</scope>
    <source>
        <strain evidence="3 4">ST-419</strain>
    </source>
</reference>
<dbReference type="EMBL" id="CP063164">
    <property type="protein sequence ID" value="QOR62335.1"/>
    <property type="molecule type" value="Genomic_DNA"/>
</dbReference>
<evidence type="ECO:0000259" key="1">
    <source>
        <dbReference type="Pfam" id="PF00534"/>
    </source>
</evidence>
<dbReference type="PANTHER" id="PTHR12526">
    <property type="entry name" value="GLYCOSYLTRANSFERASE"/>
    <property type="match status" value="1"/>
</dbReference>
<evidence type="ECO:0000313" key="4">
    <source>
        <dbReference type="Proteomes" id="UP000595074"/>
    </source>
</evidence>
<dbReference type="AlphaFoldDB" id="A0A7M1S4J0"/>
<keyword evidence="3" id="KW-0808">Transferase</keyword>
<feature type="domain" description="Glycosyltransferase subfamily 4-like N-terminal" evidence="2">
    <location>
        <begin position="16"/>
        <end position="177"/>
    </location>
</feature>
<organism evidence="3 4">
    <name type="scientific">Sulfurovum indicum</name>
    <dbReference type="NCBI Taxonomy" id="2779528"/>
    <lineage>
        <taxon>Bacteria</taxon>
        <taxon>Pseudomonadati</taxon>
        <taxon>Campylobacterota</taxon>
        <taxon>Epsilonproteobacteria</taxon>
        <taxon>Campylobacterales</taxon>
        <taxon>Sulfurovaceae</taxon>
        <taxon>Sulfurovum</taxon>
    </lineage>
</organism>